<gene>
    <name evidence="1" type="ORF">GALL_08480</name>
</gene>
<sequence>MPEQKISRPIRVTFDTNTLERAVRPERFPKDPHQAQYQKVRAALQAGTINGFMCETIVTCEGIQKVDRPETYGSMTLSSKQEHRQGESGEDIIHLTLTPEMPKLKPLHKEMKLMVRAALNLRFRMLGVPRIGGMKIDDPDGEIYVQEVPNSAEQAARLDRQFEAIRAIEERGVGIAQVKSLADKFAKRAGVHEPWFKSLERATDIHERNAVSRAVAEWADGDAIGAHIGYGIEYFCTEDAGKSAGGASIMDAGNRAWLKERFGIKFLSLKELDELLNRQ</sequence>
<dbReference type="AlphaFoldDB" id="A0A1J5TG66"/>
<protein>
    <submittedName>
        <fullName evidence="1">Uncharacterized protein</fullName>
    </submittedName>
</protein>
<dbReference type="EMBL" id="MLJW01000001">
    <property type="protein sequence ID" value="OIR19962.1"/>
    <property type="molecule type" value="Genomic_DNA"/>
</dbReference>
<proteinExistence type="predicted"/>
<comment type="caution">
    <text evidence="1">The sequence shown here is derived from an EMBL/GenBank/DDBJ whole genome shotgun (WGS) entry which is preliminary data.</text>
</comment>
<organism evidence="1">
    <name type="scientific">mine drainage metagenome</name>
    <dbReference type="NCBI Taxonomy" id="410659"/>
    <lineage>
        <taxon>unclassified sequences</taxon>
        <taxon>metagenomes</taxon>
        <taxon>ecological metagenomes</taxon>
    </lineage>
</organism>
<accession>A0A1J5TG66</accession>
<evidence type="ECO:0000313" key="1">
    <source>
        <dbReference type="EMBL" id="OIR19962.1"/>
    </source>
</evidence>
<name>A0A1J5TG66_9ZZZZ</name>
<reference evidence="1" key="1">
    <citation type="submission" date="2016-10" db="EMBL/GenBank/DDBJ databases">
        <title>Sequence of Gallionella enrichment culture.</title>
        <authorList>
            <person name="Poehlein A."/>
            <person name="Muehling M."/>
            <person name="Daniel R."/>
        </authorList>
    </citation>
    <scope>NUCLEOTIDE SEQUENCE</scope>
</reference>